<dbReference type="RefSeq" id="WP_201876998.1">
    <property type="nucleotide sequence ID" value="NZ_JAERRF010000014.1"/>
</dbReference>
<reference evidence="2 3" key="1">
    <citation type="submission" date="2021-01" db="EMBL/GenBank/DDBJ databases">
        <title>WGS of actinomycetes isolated from Thailand.</title>
        <authorList>
            <person name="Thawai C."/>
        </authorList>
    </citation>
    <scope>NUCLEOTIDE SEQUENCE [LARGE SCALE GENOMIC DNA]</scope>
    <source>
        <strain evidence="2 3">CA1R205</strain>
    </source>
</reference>
<evidence type="ECO:0000313" key="2">
    <source>
        <dbReference type="EMBL" id="MBL1099555.1"/>
    </source>
</evidence>
<comment type="caution">
    <text evidence="2">The sequence shown here is derived from an EMBL/GenBank/DDBJ whole genome shotgun (WGS) entry which is preliminary data.</text>
</comment>
<proteinExistence type="predicted"/>
<evidence type="ECO:0000313" key="3">
    <source>
        <dbReference type="Proteomes" id="UP000634229"/>
    </source>
</evidence>
<accession>A0ABS1NHX4</accession>
<gene>
    <name evidence="2" type="ORF">JK363_23370</name>
</gene>
<sequence length="67" mass="6881">MTYDRLVCANCASPVSEGRCPVCRASRERLAQQDGLFGGLTPAALIALLVALIAVALLAHEVATAAA</sequence>
<organism evidence="2 3">
    <name type="scientific">Streptomyces coffeae</name>
    <dbReference type="NCBI Taxonomy" id="621382"/>
    <lineage>
        <taxon>Bacteria</taxon>
        <taxon>Bacillati</taxon>
        <taxon>Actinomycetota</taxon>
        <taxon>Actinomycetes</taxon>
        <taxon>Kitasatosporales</taxon>
        <taxon>Streptomycetaceae</taxon>
        <taxon>Streptomyces</taxon>
    </lineage>
</organism>
<name>A0ABS1NHX4_9ACTN</name>
<dbReference type="Proteomes" id="UP000634229">
    <property type="component" value="Unassembled WGS sequence"/>
</dbReference>
<dbReference type="EMBL" id="JAERRF010000014">
    <property type="protein sequence ID" value="MBL1099555.1"/>
    <property type="molecule type" value="Genomic_DNA"/>
</dbReference>
<keyword evidence="3" id="KW-1185">Reference proteome</keyword>
<keyword evidence="1" id="KW-1133">Transmembrane helix</keyword>
<keyword evidence="1" id="KW-0812">Transmembrane</keyword>
<evidence type="ECO:0000256" key="1">
    <source>
        <dbReference type="SAM" id="Phobius"/>
    </source>
</evidence>
<keyword evidence="1" id="KW-0472">Membrane</keyword>
<feature type="transmembrane region" description="Helical" evidence="1">
    <location>
        <begin position="36"/>
        <end position="59"/>
    </location>
</feature>
<protein>
    <submittedName>
        <fullName evidence="2">Uncharacterized protein</fullName>
    </submittedName>
</protein>